<dbReference type="RefSeq" id="WP_047941068.1">
    <property type="nucleotide sequence ID" value="NZ_CP053989.1"/>
</dbReference>
<dbReference type="GeneID" id="56350278"/>
<accession>A0A0J1LDW4</accession>
<dbReference type="EMBL" id="LDPH01000004">
    <property type="protein sequence ID" value="KLV27110.1"/>
    <property type="molecule type" value="Genomic_DNA"/>
</dbReference>
<sequence length="146" mass="16438">MKKIKDERLIMKNLQNIKVAYIIQTLGIIGILGYDLITKGLVGMRDNPLWYVFIITSIISAYLSMNISVDHENSKKDPKKGLSLSITIVTLLSVLIGILIILSDRERILNGVLIGGIVFICGIIPVLYTYYLRNKKGRDLDDEDEV</sequence>
<protein>
    <submittedName>
        <fullName evidence="2">Membrane protein</fullName>
    </submittedName>
</protein>
<name>A0A0J1LDW4_NIACI</name>
<proteinExistence type="predicted"/>
<reference evidence="2 3" key="1">
    <citation type="submission" date="2015-05" db="EMBL/GenBank/DDBJ databases">
        <title>Whole genome sequence and identification of bacterial endophytes from Costus igneus.</title>
        <authorList>
            <person name="Lee Y.P."/>
            <person name="Gan H.M."/>
            <person name="Eng W."/>
            <person name="Wheatley M.S."/>
            <person name="Caraballo A."/>
            <person name="Polter S."/>
            <person name="Savka M.A."/>
            <person name="Hudson A.O."/>
        </authorList>
    </citation>
    <scope>NUCLEOTIDE SEQUENCE [LARGE SCALE GENOMIC DNA]</scope>
    <source>
        <strain evidence="2 3">RIT379</strain>
    </source>
</reference>
<feature type="transmembrane region" description="Helical" evidence="1">
    <location>
        <begin position="49"/>
        <end position="69"/>
    </location>
</feature>
<comment type="caution">
    <text evidence="2">The sequence shown here is derived from an EMBL/GenBank/DDBJ whole genome shotgun (WGS) entry which is preliminary data.</text>
</comment>
<keyword evidence="1" id="KW-0472">Membrane</keyword>
<dbReference type="AlphaFoldDB" id="A0A0J1LDW4"/>
<feature type="transmembrane region" description="Helical" evidence="1">
    <location>
        <begin position="81"/>
        <end position="102"/>
    </location>
</feature>
<dbReference type="PATRIC" id="fig|1397.4.peg.3891"/>
<dbReference type="OrthoDB" id="2300382at2"/>
<organism evidence="2 3">
    <name type="scientific">Niallia circulans</name>
    <name type="common">Bacillus circulans</name>
    <dbReference type="NCBI Taxonomy" id="1397"/>
    <lineage>
        <taxon>Bacteria</taxon>
        <taxon>Bacillati</taxon>
        <taxon>Bacillota</taxon>
        <taxon>Bacilli</taxon>
        <taxon>Bacillales</taxon>
        <taxon>Bacillaceae</taxon>
        <taxon>Niallia</taxon>
    </lineage>
</organism>
<dbReference type="Proteomes" id="UP000036045">
    <property type="component" value="Unassembled WGS sequence"/>
</dbReference>
<feature type="transmembrane region" description="Helical" evidence="1">
    <location>
        <begin position="20"/>
        <end position="37"/>
    </location>
</feature>
<keyword evidence="3" id="KW-1185">Reference proteome</keyword>
<keyword evidence="1" id="KW-1133">Transmembrane helix</keyword>
<evidence type="ECO:0000313" key="3">
    <source>
        <dbReference type="Proteomes" id="UP000036045"/>
    </source>
</evidence>
<evidence type="ECO:0000256" key="1">
    <source>
        <dbReference type="SAM" id="Phobius"/>
    </source>
</evidence>
<gene>
    <name evidence="2" type="ORF">ABW02_06150</name>
</gene>
<evidence type="ECO:0000313" key="2">
    <source>
        <dbReference type="EMBL" id="KLV27110.1"/>
    </source>
</evidence>
<keyword evidence="1" id="KW-0812">Transmembrane</keyword>
<feature type="transmembrane region" description="Helical" evidence="1">
    <location>
        <begin position="108"/>
        <end position="131"/>
    </location>
</feature>